<feature type="compositionally biased region" description="Low complexity" evidence="5">
    <location>
        <begin position="52"/>
        <end position="61"/>
    </location>
</feature>
<evidence type="ECO:0000256" key="2">
    <source>
        <dbReference type="ARBA" id="ARBA00022771"/>
    </source>
</evidence>
<dbReference type="InterPro" id="IPR036855">
    <property type="entry name" value="Znf_CCCH_sf"/>
</dbReference>
<dbReference type="VEuPathDB" id="FungiDB:BCV72DRAFT_64129"/>
<proteinExistence type="predicted"/>
<dbReference type="Gene3D" id="4.10.1000.10">
    <property type="entry name" value="Zinc finger, CCCH-type"/>
    <property type="match status" value="2"/>
</dbReference>
<dbReference type="OrthoDB" id="410307at2759"/>
<dbReference type="PANTHER" id="PTHR46156:SF1">
    <property type="entry name" value="ZINC FINGER CCCH DOMAIN-CONTAINING PROTEIN 3"/>
    <property type="match status" value="1"/>
</dbReference>
<keyword evidence="1 4" id="KW-0479">Metal-binding</keyword>
<feature type="zinc finger region" description="C3H1-type" evidence="4">
    <location>
        <begin position="193"/>
        <end position="221"/>
    </location>
</feature>
<dbReference type="EMBL" id="KV921876">
    <property type="protein sequence ID" value="ORE09400.1"/>
    <property type="molecule type" value="Genomic_DNA"/>
</dbReference>
<keyword evidence="3 4" id="KW-0862">Zinc</keyword>
<dbReference type="SUPFAM" id="SSF90229">
    <property type="entry name" value="CCCH zinc finger"/>
    <property type="match status" value="2"/>
</dbReference>
<name>A0A1X0RBH2_RHIZD</name>
<feature type="region of interest" description="Disordered" evidence="5">
    <location>
        <begin position="18"/>
        <end position="85"/>
    </location>
</feature>
<feature type="compositionally biased region" description="Polar residues" evidence="5">
    <location>
        <begin position="363"/>
        <end position="376"/>
    </location>
</feature>
<dbReference type="Proteomes" id="UP000242414">
    <property type="component" value="Unassembled WGS sequence"/>
</dbReference>
<dbReference type="GO" id="GO:0008270">
    <property type="term" value="F:zinc ion binding"/>
    <property type="evidence" value="ECO:0007669"/>
    <property type="project" value="UniProtKB-KW"/>
</dbReference>
<feature type="compositionally biased region" description="Basic and acidic residues" evidence="5">
    <location>
        <begin position="377"/>
        <end position="392"/>
    </location>
</feature>
<feature type="compositionally biased region" description="Acidic residues" evidence="5">
    <location>
        <begin position="421"/>
        <end position="461"/>
    </location>
</feature>
<feature type="domain" description="C3H1-type" evidence="6">
    <location>
        <begin position="274"/>
        <end position="302"/>
    </location>
</feature>
<dbReference type="AlphaFoldDB" id="A0A1X0RBH2"/>
<feature type="compositionally biased region" description="Low complexity" evidence="5">
    <location>
        <begin position="68"/>
        <end position="85"/>
    </location>
</feature>
<evidence type="ECO:0000256" key="3">
    <source>
        <dbReference type="ARBA" id="ARBA00022833"/>
    </source>
</evidence>
<dbReference type="InterPro" id="IPR000571">
    <property type="entry name" value="Znf_CCCH"/>
</dbReference>
<evidence type="ECO:0000313" key="7">
    <source>
        <dbReference type="EMBL" id="ORE09400.1"/>
    </source>
</evidence>
<dbReference type="GO" id="GO:0005634">
    <property type="term" value="C:nucleus"/>
    <property type="evidence" value="ECO:0007669"/>
    <property type="project" value="TreeGrafter"/>
</dbReference>
<organism evidence="7">
    <name type="scientific">Rhizopus microsporus var. microsporus</name>
    <dbReference type="NCBI Taxonomy" id="86635"/>
    <lineage>
        <taxon>Eukaryota</taxon>
        <taxon>Fungi</taxon>
        <taxon>Fungi incertae sedis</taxon>
        <taxon>Mucoromycota</taxon>
        <taxon>Mucoromycotina</taxon>
        <taxon>Mucoromycetes</taxon>
        <taxon>Mucorales</taxon>
        <taxon>Mucorineae</taxon>
        <taxon>Rhizopodaceae</taxon>
        <taxon>Rhizopus</taxon>
    </lineage>
</organism>
<dbReference type="SMART" id="SM00356">
    <property type="entry name" value="ZnF_C3H1"/>
    <property type="match status" value="5"/>
</dbReference>
<evidence type="ECO:0000256" key="5">
    <source>
        <dbReference type="SAM" id="MobiDB-lite"/>
    </source>
</evidence>
<evidence type="ECO:0000256" key="1">
    <source>
        <dbReference type="ARBA" id="ARBA00022723"/>
    </source>
</evidence>
<reference evidence="7" key="1">
    <citation type="journal article" date="2016" name="Proc. Natl. Acad. Sci. U.S.A.">
        <title>Lipid metabolic changes in an early divergent fungus govern the establishment of a mutualistic symbiosis with endobacteria.</title>
        <authorList>
            <person name="Lastovetsky O.A."/>
            <person name="Gaspar M.L."/>
            <person name="Mondo S.J."/>
            <person name="LaButti K.M."/>
            <person name="Sandor L."/>
            <person name="Grigoriev I.V."/>
            <person name="Henry S.A."/>
            <person name="Pawlowska T.E."/>
        </authorList>
    </citation>
    <scope>NUCLEOTIDE SEQUENCE [LARGE SCALE GENOMIC DNA]</scope>
    <source>
        <strain evidence="7">ATCC 52814</strain>
    </source>
</reference>
<protein>
    <recommendedName>
        <fullName evidence="6">C3H1-type domain-containing protein</fullName>
    </recommendedName>
</protein>
<evidence type="ECO:0000256" key="4">
    <source>
        <dbReference type="PROSITE-ProRule" id="PRU00723"/>
    </source>
</evidence>
<dbReference type="Pfam" id="PF00642">
    <property type="entry name" value="zf-CCCH"/>
    <property type="match status" value="1"/>
</dbReference>
<feature type="compositionally biased region" description="Low complexity" evidence="5">
    <location>
        <begin position="19"/>
        <end position="33"/>
    </location>
</feature>
<dbReference type="PANTHER" id="PTHR46156">
    <property type="entry name" value="CCCH ZINGC FINGER"/>
    <property type="match status" value="1"/>
</dbReference>
<feature type="domain" description="C3H1-type" evidence="6">
    <location>
        <begin position="193"/>
        <end position="221"/>
    </location>
</feature>
<gene>
    <name evidence="7" type="ORF">BCV72DRAFT_64129</name>
</gene>
<feature type="region of interest" description="Disordered" evidence="5">
    <location>
        <begin position="361"/>
        <end position="469"/>
    </location>
</feature>
<feature type="zinc finger region" description="C3H1-type" evidence="4">
    <location>
        <begin position="274"/>
        <end position="302"/>
    </location>
</feature>
<dbReference type="PROSITE" id="PS50103">
    <property type="entry name" value="ZF_C3H1"/>
    <property type="match status" value="2"/>
</dbReference>
<keyword evidence="2 4" id="KW-0863">Zinc-finger</keyword>
<sequence>MATNQEMLDRISQLSMAIQQKRMSQQTGQQQQQSYRPYARPPNVYRPTYPATYRPTYRPNLYRPPPNYSSYRPPATTTTYPARSTTATPQSQHRQLINQHNNTIVKSVDPTTGRQQVSVNGVEFIVKGKKLVRKDVLDKTPTSTAINAPKYLVRKIIKRPKGVKNSKNKVFIRGLEGYVRQGPKALVLKTSQPKKKRYCGFYTRYGKCPNADRCQFVHDPSHRAICPRFLQGKCQKQVCRLSHQPNEHIMPHCVHFQKGACKNDPCIYPHVRVNPQAPVCKAFAMEGYCPRGLQCEEKHIHVCPEFAETGKCSNANCRLPHVARKHGKGIIRLSSWVSPHYAHAQKQIKVEKDKAIVHGARSLRSSYPVEQQQQPEVSREKEEEEGFVRLFDDSEEDDGWSQYQRDDLDENQSHFLRFKEEEEEEDEDEEVVEEEEEEDKDDESDMEEVYEEMTDGEEERNGEENLQPV</sequence>
<evidence type="ECO:0000259" key="6">
    <source>
        <dbReference type="PROSITE" id="PS50103"/>
    </source>
</evidence>
<accession>A0A1X0RBH2</accession>